<evidence type="ECO:0000313" key="3">
    <source>
        <dbReference type="Proteomes" id="UP000467841"/>
    </source>
</evidence>
<protein>
    <submittedName>
        <fullName evidence="2">Uncharacterized protein</fullName>
    </submittedName>
</protein>
<proteinExistence type="predicted"/>
<name>A0A6D2JD37_9BRAS</name>
<feature type="region of interest" description="Disordered" evidence="1">
    <location>
        <begin position="59"/>
        <end position="83"/>
    </location>
</feature>
<evidence type="ECO:0000256" key="1">
    <source>
        <dbReference type="SAM" id="MobiDB-lite"/>
    </source>
</evidence>
<dbReference type="AlphaFoldDB" id="A0A6D2JD37"/>
<feature type="compositionally biased region" description="Polar residues" evidence="1">
    <location>
        <begin position="59"/>
        <end position="69"/>
    </location>
</feature>
<accession>A0A6D2JD37</accession>
<comment type="caution">
    <text evidence="2">The sequence shown here is derived from an EMBL/GenBank/DDBJ whole genome shotgun (WGS) entry which is preliminary data.</text>
</comment>
<organism evidence="2 3">
    <name type="scientific">Microthlaspi erraticum</name>
    <dbReference type="NCBI Taxonomy" id="1685480"/>
    <lineage>
        <taxon>Eukaryota</taxon>
        <taxon>Viridiplantae</taxon>
        <taxon>Streptophyta</taxon>
        <taxon>Embryophyta</taxon>
        <taxon>Tracheophyta</taxon>
        <taxon>Spermatophyta</taxon>
        <taxon>Magnoliopsida</taxon>
        <taxon>eudicotyledons</taxon>
        <taxon>Gunneridae</taxon>
        <taxon>Pentapetalae</taxon>
        <taxon>rosids</taxon>
        <taxon>malvids</taxon>
        <taxon>Brassicales</taxon>
        <taxon>Brassicaceae</taxon>
        <taxon>Coluteocarpeae</taxon>
        <taxon>Microthlaspi</taxon>
    </lineage>
</organism>
<sequence>MGRNCVGPIVCQHHLMGESEAVDKHCDWIILSKNGRIKWSYTAASRTDQSNGAIQMLNQGVSGQSGHDTQQMREGANRRSHSFHEDRIKEEMLIFNGPITFSYPAA</sequence>
<dbReference type="Proteomes" id="UP000467841">
    <property type="component" value="Unassembled WGS sequence"/>
</dbReference>
<dbReference type="EMBL" id="CACVBM020001211">
    <property type="protein sequence ID" value="CAA7039505.1"/>
    <property type="molecule type" value="Genomic_DNA"/>
</dbReference>
<gene>
    <name evidence="2" type="ORF">MERR_LOCUS26740</name>
</gene>
<evidence type="ECO:0000313" key="2">
    <source>
        <dbReference type="EMBL" id="CAA7039505.1"/>
    </source>
</evidence>
<keyword evidence="3" id="KW-1185">Reference proteome</keyword>
<reference evidence="2" key="1">
    <citation type="submission" date="2020-01" db="EMBL/GenBank/DDBJ databases">
        <authorList>
            <person name="Mishra B."/>
        </authorList>
    </citation>
    <scope>NUCLEOTIDE SEQUENCE [LARGE SCALE GENOMIC DNA]</scope>
</reference>